<reference evidence="1" key="2">
    <citation type="submission" date="2015-02" db="UniProtKB">
        <authorList>
            <consortium name="EnsemblMetazoa"/>
        </authorList>
    </citation>
    <scope>IDENTIFICATION</scope>
</reference>
<proteinExistence type="predicted"/>
<evidence type="ECO:0000313" key="2">
    <source>
        <dbReference type="Proteomes" id="UP000014500"/>
    </source>
</evidence>
<dbReference type="Proteomes" id="UP000014500">
    <property type="component" value="Unassembled WGS sequence"/>
</dbReference>
<sequence length="45" mass="5262">MEVNYHVNTTVIQTEKRIITTEKEVETKSAIVIARMKIKNNILFN</sequence>
<name>T1JLL7_STRMM</name>
<keyword evidence="2" id="KW-1185">Reference proteome</keyword>
<dbReference type="HOGENOM" id="CLU_3210354_0_0_1"/>
<reference evidence="2" key="1">
    <citation type="submission" date="2011-05" db="EMBL/GenBank/DDBJ databases">
        <authorList>
            <person name="Richards S.R."/>
            <person name="Qu J."/>
            <person name="Jiang H."/>
            <person name="Jhangiani S.N."/>
            <person name="Agravi P."/>
            <person name="Goodspeed R."/>
            <person name="Gross S."/>
            <person name="Mandapat C."/>
            <person name="Jackson L."/>
            <person name="Mathew T."/>
            <person name="Pu L."/>
            <person name="Thornton R."/>
            <person name="Saada N."/>
            <person name="Wilczek-Boney K.B."/>
            <person name="Lee S."/>
            <person name="Kovar C."/>
            <person name="Wu Y."/>
            <person name="Scherer S.E."/>
            <person name="Worley K.C."/>
            <person name="Muzny D.M."/>
            <person name="Gibbs R."/>
        </authorList>
    </citation>
    <scope>NUCLEOTIDE SEQUENCE</scope>
    <source>
        <strain evidence="2">Brora</strain>
    </source>
</reference>
<dbReference type="EMBL" id="JH431303">
    <property type="status" value="NOT_ANNOTATED_CDS"/>
    <property type="molecule type" value="Genomic_DNA"/>
</dbReference>
<dbReference type="AlphaFoldDB" id="T1JLL7"/>
<protein>
    <submittedName>
        <fullName evidence="1">Uncharacterized protein</fullName>
    </submittedName>
</protein>
<dbReference type="EnsemblMetazoa" id="SMAR014747-RA">
    <property type="protein sequence ID" value="SMAR014747-PA"/>
    <property type="gene ID" value="SMAR014747"/>
</dbReference>
<evidence type="ECO:0000313" key="1">
    <source>
        <dbReference type="EnsemblMetazoa" id="SMAR014747-PA"/>
    </source>
</evidence>
<accession>T1JLL7</accession>
<organism evidence="1 2">
    <name type="scientific">Strigamia maritima</name>
    <name type="common">European centipede</name>
    <name type="synonym">Geophilus maritimus</name>
    <dbReference type="NCBI Taxonomy" id="126957"/>
    <lineage>
        <taxon>Eukaryota</taxon>
        <taxon>Metazoa</taxon>
        <taxon>Ecdysozoa</taxon>
        <taxon>Arthropoda</taxon>
        <taxon>Myriapoda</taxon>
        <taxon>Chilopoda</taxon>
        <taxon>Pleurostigmophora</taxon>
        <taxon>Geophilomorpha</taxon>
        <taxon>Linotaeniidae</taxon>
        <taxon>Strigamia</taxon>
    </lineage>
</organism>